<feature type="domain" description="PAS" evidence="2">
    <location>
        <begin position="170"/>
        <end position="217"/>
    </location>
</feature>
<accession>A0ABQ4ZWC2</accession>
<dbReference type="InterPro" id="IPR000014">
    <property type="entry name" value="PAS"/>
</dbReference>
<evidence type="ECO:0000259" key="2">
    <source>
        <dbReference type="PROSITE" id="PS50112"/>
    </source>
</evidence>
<reference evidence="3" key="1">
    <citation type="journal article" date="2022" name="Int. J. Mol. Sci.">
        <title>Draft Genome of Tanacetum Coccineum: Genomic Comparison of Closely Related Tanacetum-Family Plants.</title>
        <authorList>
            <person name="Yamashiro T."/>
            <person name="Shiraishi A."/>
            <person name="Nakayama K."/>
            <person name="Satake H."/>
        </authorList>
    </citation>
    <scope>NUCLEOTIDE SEQUENCE</scope>
</reference>
<feature type="region of interest" description="Disordered" evidence="1">
    <location>
        <begin position="112"/>
        <end position="137"/>
    </location>
</feature>
<keyword evidence="3" id="KW-0238">DNA-binding</keyword>
<evidence type="ECO:0000313" key="3">
    <source>
        <dbReference type="EMBL" id="GJS94604.1"/>
    </source>
</evidence>
<evidence type="ECO:0000313" key="4">
    <source>
        <dbReference type="Proteomes" id="UP001151760"/>
    </source>
</evidence>
<feature type="compositionally biased region" description="Acidic residues" evidence="1">
    <location>
        <begin position="278"/>
        <end position="287"/>
    </location>
</feature>
<feature type="region of interest" description="Disordered" evidence="1">
    <location>
        <begin position="277"/>
        <end position="304"/>
    </location>
</feature>
<name>A0ABQ4ZWC2_9ASTR</name>
<feature type="compositionally biased region" description="Basic and acidic residues" evidence="1">
    <location>
        <begin position="430"/>
        <end position="441"/>
    </location>
</feature>
<feature type="region of interest" description="Disordered" evidence="1">
    <location>
        <begin position="55"/>
        <end position="91"/>
    </location>
</feature>
<keyword evidence="4" id="KW-1185">Reference proteome</keyword>
<dbReference type="InterPro" id="IPR012340">
    <property type="entry name" value="NA-bd_OB-fold"/>
</dbReference>
<protein>
    <submittedName>
        <fullName evidence="3">Replication protein A 70 kDa DNA-binding subunit B</fullName>
    </submittedName>
</protein>
<proteinExistence type="predicted"/>
<gene>
    <name evidence="3" type="ORF">Tco_0801572</name>
</gene>
<dbReference type="EMBL" id="BQNB010011744">
    <property type="protein sequence ID" value="GJS94604.1"/>
    <property type="molecule type" value="Genomic_DNA"/>
</dbReference>
<dbReference type="SUPFAM" id="SSF50249">
    <property type="entry name" value="Nucleic acid-binding proteins"/>
    <property type="match status" value="1"/>
</dbReference>
<feature type="compositionally biased region" description="Gly residues" evidence="1">
    <location>
        <begin position="82"/>
        <end position="91"/>
    </location>
</feature>
<feature type="compositionally biased region" description="Polar residues" evidence="1">
    <location>
        <begin position="70"/>
        <end position="81"/>
    </location>
</feature>
<dbReference type="Proteomes" id="UP001151760">
    <property type="component" value="Unassembled WGS sequence"/>
</dbReference>
<reference evidence="3" key="2">
    <citation type="submission" date="2022-01" db="EMBL/GenBank/DDBJ databases">
        <authorList>
            <person name="Yamashiro T."/>
            <person name="Shiraishi A."/>
            <person name="Satake H."/>
            <person name="Nakayama K."/>
        </authorList>
    </citation>
    <scope>NUCLEOTIDE SEQUENCE</scope>
</reference>
<dbReference type="PROSITE" id="PS50112">
    <property type="entry name" value="PAS"/>
    <property type="match status" value="1"/>
</dbReference>
<feature type="region of interest" description="Disordered" evidence="1">
    <location>
        <begin position="408"/>
        <end position="449"/>
    </location>
</feature>
<sequence length="449" mass="50101">MAILKDLCDVSDVNSLYRGENSCAKEFLQALGTHPKKHHHGLPKVTNFVKQQLQEKGGVGGSRSYGGSPALSSNVSKKNTNVGGGGSGSYGGSHGLSSNSYKKNATVGGFGSSRGHVGSKSMGSAGGSGGNGKEKKTIPISKVDPMLDDISIQGRCISIWHSHRMNAAHDPYSLDLVLQDAHVIVSVIDNSGSAPLLFFNNNFVKLSGYTTWELIEKYNMAPDEYWPEELDNIVGKKCLFKLFYSEYNVAKNNHTYRCDSFSEDVELINHFKNNFIDTETDDEEPSDELAQSTTKKNKPIIQDSSDEHDLDMHTAFKKRDSTSSVEGSRSKKRKLIIDLDDVESEPKEEDKYWPEELDNIVGKKCLFKLFSSEYNVAKNNHTYHCDSFSEDVKLINHFKNNFIDTEIDDEEPSDELAQSTTKKNKPIMQDSHDEHDSDMHTTFKTRGFR</sequence>
<comment type="caution">
    <text evidence="3">The sequence shown here is derived from an EMBL/GenBank/DDBJ whole genome shotgun (WGS) entry which is preliminary data.</text>
</comment>
<dbReference type="Gene3D" id="2.40.50.140">
    <property type="entry name" value="Nucleic acid-binding proteins"/>
    <property type="match status" value="1"/>
</dbReference>
<evidence type="ECO:0000256" key="1">
    <source>
        <dbReference type="SAM" id="MobiDB-lite"/>
    </source>
</evidence>
<dbReference type="GO" id="GO:0003677">
    <property type="term" value="F:DNA binding"/>
    <property type="evidence" value="ECO:0007669"/>
    <property type="project" value="UniProtKB-KW"/>
</dbReference>
<organism evidence="3 4">
    <name type="scientific">Tanacetum coccineum</name>
    <dbReference type="NCBI Taxonomy" id="301880"/>
    <lineage>
        <taxon>Eukaryota</taxon>
        <taxon>Viridiplantae</taxon>
        <taxon>Streptophyta</taxon>
        <taxon>Embryophyta</taxon>
        <taxon>Tracheophyta</taxon>
        <taxon>Spermatophyta</taxon>
        <taxon>Magnoliopsida</taxon>
        <taxon>eudicotyledons</taxon>
        <taxon>Gunneridae</taxon>
        <taxon>Pentapetalae</taxon>
        <taxon>asterids</taxon>
        <taxon>campanulids</taxon>
        <taxon>Asterales</taxon>
        <taxon>Asteraceae</taxon>
        <taxon>Asteroideae</taxon>
        <taxon>Anthemideae</taxon>
        <taxon>Anthemidinae</taxon>
        <taxon>Tanacetum</taxon>
    </lineage>
</organism>